<protein>
    <recommendedName>
        <fullName evidence="1">MULE transposase domain-containing protein</fullName>
    </recommendedName>
</protein>
<organism evidence="2 3">
    <name type="scientific">Dipteronia dyeriana</name>
    <dbReference type="NCBI Taxonomy" id="168575"/>
    <lineage>
        <taxon>Eukaryota</taxon>
        <taxon>Viridiplantae</taxon>
        <taxon>Streptophyta</taxon>
        <taxon>Embryophyta</taxon>
        <taxon>Tracheophyta</taxon>
        <taxon>Spermatophyta</taxon>
        <taxon>Magnoliopsida</taxon>
        <taxon>eudicotyledons</taxon>
        <taxon>Gunneridae</taxon>
        <taxon>Pentapetalae</taxon>
        <taxon>rosids</taxon>
        <taxon>malvids</taxon>
        <taxon>Sapindales</taxon>
        <taxon>Sapindaceae</taxon>
        <taxon>Hippocastanoideae</taxon>
        <taxon>Acereae</taxon>
        <taxon>Dipteronia</taxon>
    </lineage>
</organism>
<keyword evidence="3" id="KW-1185">Reference proteome</keyword>
<dbReference type="PANTHER" id="PTHR31973:SF195">
    <property type="entry name" value="MUDR FAMILY TRANSPOSASE"/>
    <property type="match status" value="1"/>
</dbReference>
<sequence>MAIGASIKRFNSIIRQIIYIDATHLKARTMGVLLIALCKDGNEMIYPLAFEFANFECIESWTSFFKKLRKLIQYPDLMMLVSDQHNGIFNAMEVIFPNATHGICAYHLV</sequence>
<comment type="caution">
    <text evidence="2">The sequence shown here is derived from an EMBL/GenBank/DDBJ whole genome shotgun (WGS) entry which is preliminary data.</text>
</comment>
<dbReference type="EMBL" id="JANJYI010000001">
    <property type="protein sequence ID" value="KAK2662099.1"/>
    <property type="molecule type" value="Genomic_DNA"/>
</dbReference>
<feature type="domain" description="MULE transposase" evidence="1">
    <location>
        <begin position="18"/>
        <end position="109"/>
    </location>
</feature>
<evidence type="ECO:0000313" key="3">
    <source>
        <dbReference type="Proteomes" id="UP001280121"/>
    </source>
</evidence>
<dbReference type="InterPro" id="IPR018289">
    <property type="entry name" value="MULE_transposase_dom"/>
</dbReference>
<evidence type="ECO:0000313" key="2">
    <source>
        <dbReference type="EMBL" id="KAK2662099.1"/>
    </source>
</evidence>
<evidence type="ECO:0000259" key="1">
    <source>
        <dbReference type="Pfam" id="PF10551"/>
    </source>
</evidence>
<name>A0AAD9XM55_9ROSI</name>
<dbReference type="Pfam" id="PF10551">
    <property type="entry name" value="MULE"/>
    <property type="match status" value="1"/>
</dbReference>
<accession>A0AAD9XM55</accession>
<dbReference type="PANTHER" id="PTHR31973">
    <property type="entry name" value="POLYPROTEIN, PUTATIVE-RELATED"/>
    <property type="match status" value="1"/>
</dbReference>
<reference evidence="2" key="1">
    <citation type="journal article" date="2023" name="Plant J.">
        <title>Genome sequences and population genomics provide insights into the demographic history, inbreeding, and mutation load of two 'living fossil' tree species of Dipteronia.</title>
        <authorList>
            <person name="Feng Y."/>
            <person name="Comes H.P."/>
            <person name="Chen J."/>
            <person name="Zhu S."/>
            <person name="Lu R."/>
            <person name="Zhang X."/>
            <person name="Li P."/>
            <person name="Qiu J."/>
            <person name="Olsen K.M."/>
            <person name="Qiu Y."/>
        </authorList>
    </citation>
    <scope>NUCLEOTIDE SEQUENCE</scope>
    <source>
        <strain evidence="2">KIB01</strain>
    </source>
</reference>
<gene>
    <name evidence="2" type="ORF">Ddye_000673</name>
</gene>
<dbReference type="Proteomes" id="UP001280121">
    <property type="component" value="Unassembled WGS sequence"/>
</dbReference>
<dbReference type="AlphaFoldDB" id="A0AAD9XM55"/>
<proteinExistence type="predicted"/>